<sequence>MKAIEEVHMPIIVSDSGSNRGAQDARRHREKQREAIRERLPEIISRETIITDKKGKKVRIPIRALDIPHFRPSRGDSDVGVGQGGSQGPGDEIGRRPGDGEPGESGTEPGRDYIETEVSIEELIEMMLEDLGLPRLEEQKVREIMVELGYRIAGIQKTGPQVLLDKRRSAREGMRTFFTFLAFLQTETGYDELTCYNALKQAQGIVSEALLALKNGEVPLVHQAVEPFPLFYGDELRYLALRTRETRQSRAVVIPMMDVSGSMTEMKKYFARSMIFWLVEFLRKLYERVEIRFIIHHAEAMLVPEDEFFKTATTGGTNCYTAYELARGLLETEYPPDSWNVYVWHFSDGEDFGPERTVEELKRLLEMGINMFGYGEIDPDSGMFPGGMSSDLSQAFIQELSLQQFSAEDLHGFVGKGDVPILGVLLEKKEHILPALKQFLKKDRWSHDEK</sequence>
<dbReference type="PANTHER" id="PTHR30510">
    <property type="entry name" value="UPF0229 PROTEIN YEAH"/>
    <property type="match status" value="1"/>
</dbReference>
<name>A0A1G2DC62_9BACT</name>
<comment type="caution">
    <text evidence="2">The sequence shown here is derived from an EMBL/GenBank/DDBJ whole genome shotgun (WGS) entry which is preliminary data.</text>
</comment>
<reference evidence="2 3" key="1">
    <citation type="journal article" date="2016" name="Nat. Commun.">
        <title>Thousands of microbial genomes shed light on interconnected biogeochemical processes in an aquifer system.</title>
        <authorList>
            <person name="Anantharaman K."/>
            <person name="Brown C.T."/>
            <person name="Hug L.A."/>
            <person name="Sharon I."/>
            <person name="Castelle C.J."/>
            <person name="Probst A.J."/>
            <person name="Thomas B.C."/>
            <person name="Singh A."/>
            <person name="Wilkins M.J."/>
            <person name="Karaoz U."/>
            <person name="Brodie E.L."/>
            <person name="Williams K.H."/>
            <person name="Hubbard S.S."/>
            <person name="Banfield J.F."/>
        </authorList>
    </citation>
    <scope>NUCLEOTIDE SEQUENCE [LARGE SCALE GENOMIC DNA]</scope>
</reference>
<evidence type="ECO:0000313" key="2">
    <source>
        <dbReference type="EMBL" id="OGZ11209.1"/>
    </source>
</evidence>
<dbReference type="PANTHER" id="PTHR30510:SF2">
    <property type="entry name" value="UPF0229 PROTEIN YEAH"/>
    <property type="match status" value="1"/>
</dbReference>
<dbReference type="AlphaFoldDB" id="A0A1G2DC62"/>
<dbReference type="InterPro" id="IPR006698">
    <property type="entry name" value="UPF0229"/>
</dbReference>
<dbReference type="CDD" id="cd00198">
    <property type="entry name" value="vWFA"/>
    <property type="match status" value="1"/>
</dbReference>
<feature type="region of interest" description="Disordered" evidence="1">
    <location>
        <begin position="69"/>
        <end position="113"/>
    </location>
</feature>
<dbReference type="InterPro" id="IPR036465">
    <property type="entry name" value="vWFA_dom_sf"/>
</dbReference>
<dbReference type="EMBL" id="MHLN01000023">
    <property type="protein sequence ID" value="OGZ11209.1"/>
    <property type="molecule type" value="Genomic_DNA"/>
</dbReference>
<protein>
    <recommendedName>
        <fullName evidence="4">Sporulation protein YhbH</fullName>
    </recommendedName>
</protein>
<feature type="region of interest" description="Disordered" evidence="1">
    <location>
        <begin position="1"/>
        <end position="34"/>
    </location>
</feature>
<proteinExistence type="predicted"/>
<dbReference type="SUPFAM" id="SSF53300">
    <property type="entry name" value="vWA-like"/>
    <property type="match status" value="1"/>
</dbReference>
<accession>A0A1G2DC62</accession>
<organism evidence="2 3">
    <name type="scientific">Candidatus Lloydbacteria bacterium RIFCSPHIGHO2_02_FULL_51_22</name>
    <dbReference type="NCBI Taxonomy" id="1798663"/>
    <lineage>
        <taxon>Bacteria</taxon>
        <taxon>Candidatus Lloydiibacteriota</taxon>
    </lineage>
</organism>
<feature type="compositionally biased region" description="Basic and acidic residues" evidence="1">
    <location>
        <begin position="23"/>
        <end position="34"/>
    </location>
</feature>
<evidence type="ECO:0000313" key="3">
    <source>
        <dbReference type="Proteomes" id="UP000178099"/>
    </source>
</evidence>
<gene>
    <name evidence="2" type="ORF">A3D67_00415</name>
</gene>
<dbReference type="Proteomes" id="UP000178099">
    <property type="component" value="Unassembled WGS sequence"/>
</dbReference>
<dbReference type="Pfam" id="PF04285">
    <property type="entry name" value="DUF444"/>
    <property type="match status" value="1"/>
</dbReference>
<evidence type="ECO:0008006" key="4">
    <source>
        <dbReference type="Google" id="ProtNLM"/>
    </source>
</evidence>
<evidence type="ECO:0000256" key="1">
    <source>
        <dbReference type="SAM" id="MobiDB-lite"/>
    </source>
</evidence>